<organism evidence="4 5">
    <name type="scientific">Candidatus Nitrotoga arctica</name>
    <dbReference type="NCBI Taxonomy" id="453162"/>
    <lineage>
        <taxon>Bacteria</taxon>
        <taxon>Pseudomonadati</taxon>
        <taxon>Pseudomonadota</taxon>
        <taxon>Betaproteobacteria</taxon>
        <taxon>Nitrosomonadales</taxon>
        <taxon>Gallionellaceae</taxon>
        <taxon>Candidatus Nitrotoga</taxon>
    </lineage>
</organism>
<evidence type="ECO:0000256" key="2">
    <source>
        <dbReference type="ARBA" id="ARBA00023277"/>
    </source>
</evidence>
<dbReference type="InterPro" id="IPR004300">
    <property type="entry name" value="Glyco_hydro_57_N"/>
</dbReference>
<proteinExistence type="inferred from homology"/>
<keyword evidence="5" id="KW-1185">Reference proteome</keyword>
<name>A0ABM8YZ64_9PROT</name>
<evidence type="ECO:0000256" key="1">
    <source>
        <dbReference type="ARBA" id="ARBA00006821"/>
    </source>
</evidence>
<keyword evidence="2" id="KW-0119">Carbohydrate metabolism</keyword>
<dbReference type="SUPFAM" id="SSF88713">
    <property type="entry name" value="Glycoside hydrolase/deacetylase"/>
    <property type="match status" value="1"/>
</dbReference>
<evidence type="ECO:0000259" key="3">
    <source>
        <dbReference type="Pfam" id="PF03065"/>
    </source>
</evidence>
<sequence>MGTWVCGISIVWLLAQLALLFVYRHTLAAYWREPALRYPVLVFESDDWGAGPLEQAQALDALRKILKGHRDQSNHYPVMTLGLILSIADTQAMSTAKNPDYIRITLDHASFGPVVVALHAGIDEGVFAPQLHGLEHYWPPAVIAAARADAPVAAWLKTNGLAYSEDLPPRLQSRWIDAASLPSQPLSETEIHAAVMEEAKIYMKIFGTRPVIAVPTTFIWSDEVERAWAAQGVRCVITPGTRYESRDMQGRPSGDGRVILNGEHGQGNVMYLVRNNYFEPKLGHLAEKGLAALSLQTQCGRPTLLETHRFNFLGNPAQSKAALAELNRLLTETRARYSELRFLSTQDIVDAIADQDTSLIATTSRARMHAWLARISQISRFWKLAQLTGLVVPLWLLKKWVA</sequence>
<protein>
    <recommendedName>
        <fullName evidence="3">Glycoside hydrolase family 57 N-terminal domain-containing protein</fullName>
    </recommendedName>
</protein>
<gene>
    <name evidence="4" type="ORF">NTG6680_1523</name>
</gene>
<dbReference type="Proteomes" id="UP000839052">
    <property type="component" value="Chromosome"/>
</dbReference>
<dbReference type="InterPro" id="IPR011330">
    <property type="entry name" value="Glyco_hydro/deAcase_b/a-brl"/>
</dbReference>
<dbReference type="EMBL" id="OU912926">
    <property type="protein sequence ID" value="CAG9932776.1"/>
    <property type="molecule type" value="Genomic_DNA"/>
</dbReference>
<evidence type="ECO:0000313" key="4">
    <source>
        <dbReference type="EMBL" id="CAG9932776.1"/>
    </source>
</evidence>
<evidence type="ECO:0000313" key="5">
    <source>
        <dbReference type="Proteomes" id="UP000839052"/>
    </source>
</evidence>
<reference evidence="4 5" key="1">
    <citation type="submission" date="2021-10" db="EMBL/GenBank/DDBJ databases">
        <authorList>
            <person name="Koch H."/>
        </authorList>
    </citation>
    <scope>NUCLEOTIDE SEQUENCE [LARGE SCALE GENOMIC DNA]</scope>
    <source>
        <strain evidence="4">6680</strain>
    </source>
</reference>
<dbReference type="Pfam" id="PF03065">
    <property type="entry name" value="Glyco_hydro_57"/>
    <property type="match status" value="1"/>
</dbReference>
<dbReference type="RefSeq" id="WP_239796665.1">
    <property type="nucleotide sequence ID" value="NZ_OU912926.1"/>
</dbReference>
<feature type="domain" description="Glycoside hydrolase family 57 N-terminal" evidence="3">
    <location>
        <begin position="188"/>
        <end position="241"/>
    </location>
</feature>
<accession>A0ABM8YZ64</accession>
<comment type="similarity">
    <text evidence="1">Belongs to the glycosyl hydrolase 57 family.</text>
</comment>